<comment type="caution">
    <text evidence="2">The sequence shown here is derived from an EMBL/GenBank/DDBJ whole genome shotgun (WGS) entry which is preliminary data.</text>
</comment>
<proteinExistence type="predicted"/>
<dbReference type="RefSeq" id="WP_132195072.1">
    <property type="nucleotide sequence ID" value="NZ_SLWM01000024.1"/>
</dbReference>
<protein>
    <recommendedName>
        <fullName evidence="4">DUF2530 domain-containing protein</fullName>
    </recommendedName>
</protein>
<keyword evidence="3" id="KW-1185">Reference proteome</keyword>
<sequence>MPPLRENNGYIAPMLIGVTLWIIALILTVTGLVSVLRYRVVVGAGLIVTGLTLGLLSSGYLG</sequence>
<evidence type="ECO:0000313" key="3">
    <source>
        <dbReference type="Proteomes" id="UP000295818"/>
    </source>
</evidence>
<feature type="transmembrane region" description="Helical" evidence="1">
    <location>
        <begin position="12"/>
        <end position="33"/>
    </location>
</feature>
<gene>
    <name evidence="2" type="ORF">EV644_12483</name>
</gene>
<keyword evidence="1" id="KW-0812">Transmembrane</keyword>
<name>A0ABY2BA19_9ACTN</name>
<evidence type="ECO:0000313" key="2">
    <source>
        <dbReference type="EMBL" id="TCO12959.1"/>
    </source>
</evidence>
<accession>A0ABY2BA19</accession>
<keyword evidence="1" id="KW-1133">Transmembrane helix</keyword>
<feature type="transmembrane region" description="Helical" evidence="1">
    <location>
        <begin position="40"/>
        <end position="61"/>
    </location>
</feature>
<evidence type="ECO:0000256" key="1">
    <source>
        <dbReference type="SAM" id="Phobius"/>
    </source>
</evidence>
<keyword evidence="1" id="KW-0472">Membrane</keyword>
<dbReference type="EMBL" id="SLWM01000024">
    <property type="protein sequence ID" value="TCO12959.1"/>
    <property type="molecule type" value="Genomic_DNA"/>
</dbReference>
<evidence type="ECO:0008006" key="4">
    <source>
        <dbReference type="Google" id="ProtNLM"/>
    </source>
</evidence>
<dbReference type="Proteomes" id="UP000295818">
    <property type="component" value="Unassembled WGS sequence"/>
</dbReference>
<organism evidence="2 3">
    <name type="scientific">Kribbella orskensis</name>
    <dbReference type="NCBI Taxonomy" id="2512216"/>
    <lineage>
        <taxon>Bacteria</taxon>
        <taxon>Bacillati</taxon>
        <taxon>Actinomycetota</taxon>
        <taxon>Actinomycetes</taxon>
        <taxon>Propionibacteriales</taxon>
        <taxon>Kribbellaceae</taxon>
        <taxon>Kribbella</taxon>
    </lineage>
</organism>
<reference evidence="2 3" key="1">
    <citation type="journal article" date="2015" name="Stand. Genomic Sci.">
        <title>Genomic Encyclopedia of Bacterial and Archaeal Type Strains, Phase III: the genomes of soil and plant-associated and newly described type strains.</title>
        <authorList>
            <person name="Whitman W.B."/>
            <person name="Woyke T."/>
            <person name="Klenk H.P."/>
            <person name="Zhou Y."/>
            <person name="Lilburn T.G."/>
            <person name="Beck B.J."/>
            <person name="De Vos P."/>
            <person name="Vandamme P."/>
            <person name="Eisen J.A."/>
            <person name="Garrity G."/>
            <person name="Hugenholtz P."/>
            <person name="Kyrpides N.C."/>
        </authorList>
    </citation>
    <scope>NUCLEOTIDE SEQUENCE [LARGE SCALE GENOMIC DNA]</scope>
    <source>
        <strain evidence="2 3">VKM Ac-2538</strain>
    </source>
</reference>